<keyword evidence="9" id="KW-1185">Reference proteome</keyword>
<feature type="binding site" evidence="4">
    <location>
        <begin position="306"/>
        <end position="313"/>
    </location>
    <ligand>
        <name>FAD</name>
        <dbReference type="ChEBI" id="CHEBI:57692"/>
    </ligand>
</feature>
<sequence length="546" mass="62320">MAGLKRGRSRSPSTGSTRGEKKSHTELEEVALFIFRRDLRLADNTGLQALVDEAAKRSVNILPAFFFNPIQCDRMENKYFGENFFQFFCQSLEDLDGASQLNNHLVCLRGSDKECLQQIRKCGYEVAVLGYNEDFTPFARARDQLLSTYANDHGIACVVGKQDYSLRPLSEVVSGAEKPYSVFTPFFNKFLSDHASKVEKPMETNVKSIQLMLVSQPKESFEKYLVAPSQLYTHNPNIAEKGGRAEGLKRLEKIKLLGDYGSVRDEIARDQTSHLSPYMKCGAVSVREVWHTSVQYLGGTHPFTRQVVWREFYAMLLHHHPRLARGQLNAFIGQKEIVKAKRPQQNSPFQEKYENFKWSWMPQHFEAFREGRTGVPLVDAAVRCVTATGWCHNRCRMIISDFAVKVLSIDWRECERWFATVAVDYDVANNNGGWLWSSGQGADPQPFFRTFNSFRQAERFDPECAYIYKWVPELKGVPPKVVHAWDEYCSTLERQQKSGKSKGSARGEAKVYNTSYPAPIVDIKAARVAIIDKFRSHNSARQLDVL</sequence>
<gene>
    <name evidence="8" type="ORF">ABL78_3107</name>
</gene>
<dbReference type="Gene3D" id="1.25.40.80">
    <property type="match status" value="1"/>
</dbReference>
<evidence type="ECO:0000256" key="6">
    <source>
        <dbReference type="SAM" id="MobiDB-lite"/>
    </source>
</evidence>
<dbReference type="Gene3D" id="3.40.50.620">
    <property type="entry name" value="HUPs"/>
    <property type="match status" value="1"/>
</dbReference>
<name>A0A0N1PDT2_LEPSE</name>
<feature type="binding site" evidence="4">
    <location>
        <position position="260"/>
    </location>
    <ligand>
        <name>FAD</name>
        <dbReference type="ChEBI" id="CHEBI:57692"/>
    </ligand>
</feature>
<dbReference type="InterPro" id="IPR005101">
    <property type="entry name" value="Cryptochr/Photolyase_FAD-bd"/>
</dbReference>
<dbReference type="InterPro" id="IPR002081">
    <property type="entry name" value="Cryptochrome/DNA_photolyase_1"/>
</dbReference>
<feature type="site" description="Electron transfer via tryptophanyl radical" evidence="5">
    <location>
        <position position="358"/>
    </location>
</feature>
<comment type="caution">
    <text evidence="8">The sequence shown here is derived from an EMBL/GenBank/DDBJ whole genome shotgun (WGS) entry which is preliminary data.</text>
</comment>
<evidence type="ECO:0000313" key="9">
    <source>
        <dbReference type="Proteomes" id="UP000038009"/>
    </source>
</evidence>
<feature type="binding site" evidence="4">
    <location>
        <begin position="424"/>
        <end position="426"/>
    </location>
    <ligand>
        <name>FAD</name>
        <dbReference type="ChEBI" id="CHEBI:57692"/>
    </ligand>
</feature>
<evidence type="ECO:0000256" key="5">
    <source>
        <dbReference type="PIRSR" id="PIRSR602081-2"/>
    </source>
</evidence>
<keyword evidence="2 4" id="KW-0285">Flavoprotein</keyword>
<proteinExistence type="inferred from homology"/>
<evidence type="ECO:0000256" key="1">
    <source>
        <dbReference type="ARBA" id="ARBA00005862"/>
    </source>
</evidence>
<dbReference type="GO" id="GO:0003677">
    <property type="term" value="F:DNA binding"/>
    <property type="evidence" value="ECO:0007669"/>
    <property type="project" value="TreeGrafter"/>
</dbReference>
<dbReference type="OMA" id="YTVFTPY"/>
<dbReference type="PRINTS" id="PR00147">
    <property type="entry name" value="DNAPHOTLYASE"/>
</dbReference>
<feature type="domain" description="Photolyase/cryptochrome alpha/beta" evidence="7">
    <location>
        <begin position="29"/>
        <end position="165"/>
    </location>
</feature>
<dbReference type="AlphaFoldDB" id="A0A0N1PDT2"/>
<dbReference type="GO" id="GO:0003904">
    <property type="term" value="F:deoxyribodipyrimidine photo-lyase activity"/>
    <property type="evidence" value="ECO:0007669"/>
    <property type="project" value="TreeGrafter"/>
</dbReference>
<keyword evidence="3 4" id="KW-0274">FAD</keyword>
<keyword evidence="8" id="KW-0456">Lyase</keyword>
<dbReference type="InterPro" id="IPR014729">
    <property type="entry name" value="Rossmann-like_a/b/a_fold"/>
</dbReference>
<evidence type="ECO:0000256" key="4">
    <source>
        <dbReference type="PIRSR" id="PIRSR602081-1"/>
    </source>
</evidence>
<feature type="binding site" evidence="4">
    <location>
        <position position="303"/>
    </location>
    <ligand>
        <name>FAD</name>
        <dbReference type="ChEBI" id="CHEBI:57692"/>
    </ligand>
</feature>
<dbReference type="PANTHER" id="PTHR11455">
    <property type="entry name" value="CRYPTOCHROME"/>
    <property type="match status" value="1"/>
</dbReference>
<dbReference type="Proteomes" id="UP000038009">
    <property type="component" value="Unassembled WGS sequence"/>
</dbReference>
<dbReference type="GO" id="GO:0043153">
    <property type="term" value="P:entrainment of circadian clock by photoperiod"/>
    <property type="evidence" value="ECO:0007669"/>
    <property type="project" value="TreeGrafter"/>
</dbReference>
<organism evidence="8 9">
    <name type="scientific">Leptomonas seymouri</name>
    <dbReference type="NCBI Taxonomy" id="5684"/>
    <lineage>
        <taxon>Eukaryota</taxon>
        <taxon>Discoba</taxon>
        <taxon>Euglenozoa</taxon>
        <taxon>Kinetoplastea</taxon>
        <taxon>Metakinetoplastina</taxon>
        <taxon>Trypanosomatida</taxon>
        <taxon>Trypanosomatidae</taxon>
        <taxon>Leishmaniinae</taxon>
        <taxon>Leptomonas</taxon>
    </lineage>
</organism>
<feature type="site" description="Electron transfer via tryptophanyl radical" evidence="5">
    <location>
        <position position="411"/>
    </location>
</feature>
<feature type="region of interest" description="Disordered" evidence="6">
    <location>
        <begin position="1"/>
        <end position="23"/>
    </location>
</feature>
<comment type="similarity">
    <text evidence="1">Belongs to the DNA photolyase class-1 family.</text>
</comment>
<dbReference type="SUPFAM" id="SSF52425">
    <property type="entry name" value="Cryptochrome/photolyase, N-terminal domain"/>
    <property type="match status" value="1"/>
</dbReference>
<dbReference type="Pfam" id="PF00875">
    <property type="entry name" value="DNA_photolyase"/>
    <property type="match status" value="1"/>
</dbReference>
<accession>A0A0N1PDT2</accession>
<dbReference type="PANTHER" id="PTHR11455:SF18">
    <property type="entry name" value="SI:CH1073-390K14.1"/>
    <property type="match status" value="1"/>
</dbReference>
<dbReference type="Pfam" id="PF03441">
    <property type="entry name" value="FAD_binding_7"/>
    <property type="match status" value="1"/>
</dbReference>
<reference evidence="8 9" key="1">
    <citation type="journal article" date="2015" name="PLoS Pathog.">
        <title>Leptomonas seymouri: Adaptations to the Dixenous Life Cycle Analyzed by Genome Sequencing, Transcriptome Profiling and Co-infection with Leishmania donovani.</title>
        <authorList>
            <person name="Kraeva N."/>
            <person name="Butenko A."/>
            <person name="Hlavacova J."/>
            <person name="Kostygov A."/>
            <person name="Myskova J."/>
            <person name="Grybchuk D."/>
            <person name="Lestinova T."/>
            <person name="Votypka J."/>
            <person name="Volf P."/>
            <person name="Opperdoes F."/>
            <person name="Flegontov P."/>
            <person name="Lukes J."/>
            <person name="Yurchenko V."/>
        </authorList>
    </citation>
    <scope>NUCLEOTIDE SEQUENCE [LARGE SCALE GENOMIC DNA]</scope>
    <source>
        <strain evidence="8 9">ATCC 30220</strain>
    </source>
</reference>
<dbReference type="SUPFAM" id="SSF48173">
    <property type="entry name" value="Cryptochrome/photolyase FAD-binding domain"/>
    <property type="match status" value="1"/>
</dbReference>
<protein>
    <submittedName>
        <fullName evidence="8">Putative deoxyribodipyrimidine photolyase putative DNA repair enzyme</fullName>
    </submittedName>
</protein>
<dbReference type="EMBL" id="LJSK01000073">
    <property type="protein sequence ID" value="KPI87808.1"/>
    <property type="molecule type" value="Genomic_DNA"/>
</dbReference>
<dbReference type="GO" id="GO:0005737">
    <property type="term" value="C:cytoplasm"/>
    <property type="evidence" value="ECO:0007669"/>
    <property type="project" value="TreeGrafter"/>
</dbReference>
<comment type="cofactor">
    <cofactor evidence="4">
        <name>FAD</name>
        <dbReference type="ChEBI" id="CHEBI:57692"/>
    </cofactor>
    <text evidence="4">Binds 1 FAD per subunit.</text>
</comment>
<dbReference type="PROSITE" id="PS51645">
    <property type="entry name" value="PHR_CRY_ALPHA_BETA"/>
    <property type="match status" value="1"/>
</dbReference>
<dbReference type="OrthoDB" id="435881at2759"/>
<evidence type="ECO:0000256" key="3">
    <source>
        <dbReference type="ARBA" id="ARBA00022827"/>
    </source>
</evidence>
<dbReference type="Gene3D" id="1.10.579.10">
    <property type="entry name" value="DNA Cyclobutane Dipyrimidine Photolyase, subunit A, domain 3"/>
    <property type="match status" value="1"/>
</dbReference>
<evidence type="ECO:0000256" key="2">
    <source>
        <dbReference type="ARBA" id="ARBA00022630"/>
    </source>
</evidence>
<dbReference type="VEuPathDB" id="TriTrypDB:Lsey_0073_0190"/>
<evidence type="ECO:0000313" key="8">
    <source>
        <dbReference type="EMBL" id="KPI87808.1"/>
    </source>
</evidence>
<dbReference type="InterPro" id="IPR006050">
    <property type="entry name" value="DNA_photolyase_N"/>
</dbReference>
<feature type="site" description="Electron transfer via tryptophanyl radical" evidence="5">
    <location>
        <position position="434"/>
    </location>
</feature>
<dbReference type="GO" id="GO:0005634">
    <property type="term" value="C:nucleus"/>
    <property type="evidence" value="ECO:0007669"/>
    <property type="project" value="TreeGrafter"/>
</dbReference>
<dbReference type="GO" id="GO:0071949">
    <property type="term" value="F:FAD binding"/>
    <property type="evidence" value="ECO:0007669"/>
    <property type="project" value="TreeGrafter"/>
</dbReference>
<dbReference type="InterPro" id="IPR036155">
    <property type="entry name" value="Crypto/Photolyase_N_sf"/>
</dbReference>
<feature type="binding site" evidence="4">
    <location>
        <begin position="272"/>
        <end position="276"/>
    </location>
    <ligand>
        <name>FAD</name>
        <dbReference type="ChEBI" id="CHEBI:57692"/>
    </ligand>
</feature>
<dbReference type="GO" id="GO:0032922">
    <property type="term" value="P:circadian regulation of gene expression"/>
    <property type="evidence" value="ECO:0007669"/>
    <property type="project" value="TreeGrafter"/>
</dbReference>
<dbReference type="InterPro" id="IPR036134">
    <property type="entry name" value="Crypto/Photolyase_FAD-like_sf"/>
</dbReference>
<evidence type="ECO:0000259" key="7">
    <source>
        <dbReference type="PROSITE" id="PS51645"/>
    </source>
</evidence>